<sequence length="269" mass="29123">MHEQEWRHYVARYHDTRSGITERLFQQLDASPYRWLAGSLRPEGPVLDLACGSAPLRAVLPDADWAGIDSSTGELARAAGQGRGPLVRGSADALPVASGAVDAVCASMCLPVLTPLGQVLDEVRRVLRPGGMLAVLVPARMGPMPSGLLGWLRVMWALRAVRQSWPNPEACDNAAAVLRRAGFLVESDERRVFRLPLENSEDASRLVDALYLPGLTPQRAEAAKSALGDWAEPGRALPLPLRRVVARTPDHRSTPSSTRARTGGGRHEQ</sequence>
<dbReference type="GO" id="GO:0008168">
    <property type="term" value="F:methyltransferase activity"/>
    <property type="evidence" value="ECO:0007669"/>
    <property type="project" value="UniProtKB-KW"/>
</dbReference>
<dbReference type="InterPro" id="IPR013216">
    <property type="entry name" value="Methyltransf_11"/>
</dbReference>
<dbReference type="PANTHER" id="PTHR42912:SF93">
    <property type="entry name" value="N6-ADENOSINE-METHYLTRANSFERASE TMT1A"/>
    <property type="match status" value="1"/>
</dbReference>
<reference evidence="4" key="1">
    <citation type="journal article" date="2019" name="Int. J. Syst. Evol. Microbiol.">
        <title>The Global Catalogue of Microorganisms (GCM) 10K type strain sequencing project: providing services to taxonomists for standard genome sequencing and annotation.</title>
        <authorList>
            <consortium name="The Broad Institute Genomics Platform"/>
            <consortium name="The Broad Institute Genome Sequencing Center for Infectious Disease"/>
            <person name="Wu L."/>
            <person name="Ma J."/>
        </authorList>
    </citation>
    <scope>NUCLEOTIDE SEQUENCE [LARGE SCALE GENOMIC DNA]</scope>
    <source>
        <strain evidence="4">CGMCC 4.7357</strain>
    </source>
</reference>
<dbReference type="Pfam" id="PF08241">
    <property type="entry name" value="Methyltransf_11"/>
    <property type="match status" value="1"/>
</dbReference>
<name>A0ABV9A440_9ACTN</name>
<dbReference type="SUPFAM" id="SSF53335">
    <property type="entry name" value="S-adenosyl-L-methionine-dependent methyltransferases"/>
    <property type="match status" value="1"/>
</dbReference>
<accession>A0ABV9A440</accession>
<gene>
    <name evidence="3" type="ORF">ACFPA8_11130</name>
</gene>
<organism evidence="3 4">
    <name type="scientific">Streptomyces ovatisporus</name>
    <dbReference type="NCBI Taxonomy" id="1128682"/>
    <lineage>
        <taxon>Bacteria</taxon>
        <taxon>Bacillati</taxon>
        <taxon>Actinomycetota</taxon>
        <taxon>Actinomycetes</taxon>
        <taxon>Kitasatosporales</taxon>
        <taxon>Streptomycetaceae</taxon>
        <taxon>Streptomyces</taxon>
    </lineage>
</organism>
<keyword evidence="4" id="KW-1185">Reference proteome</keyword>
<evidence type="ECO:0000256" key="1">
    <source>
        <dbReference type="SAM" id="MobiDB-lite"/>
    </source>
</evidence>
<comment type="caution">
    <text evidence="3">The sequence shown here is derived from an EMBL/GenBank/DDBJ whole genome shotgun (WGS) entry which is preliminary data.</text>
</comment>
<dbReference type="InterPro" id="IPR029063">
    <property type="entry name" value="SAM-dependent_MTases_sf"/>
</dbReference>
<proteinExistence type="predicted"/>
<feature type="region of interest" description="Disordered" evidence="1">
    <location>
        <begin position="244"/>
        <end position="269"/>
    </location>
</feature>
<dbReference type="Proteomes" id="UP001595997">
    <property type="component" value="Unassembled WGS sequence"/>
</dbReference>
<dbReference type="EMBL" id="JBHSFH010000005">
    <property type="protein sequence ID" value="MFC4494684.1"/>
    <property type="molecule type" value="Genomic_DNA"/>
</dbReference>
<protein>
    <submittedName>
        <fullName evidence="3">Class I SAM-dependent methyltransferase</fullName>
        <ecNumber evidence="3">2.1.1.-</ecNumber>
    </submittedName>
</protein>
<dbReference type="GO" id="GO:0032259">
    <property type="term" value="P:methylation"/>
    <property type="evidence" value="ECO:0007669"/>
    <property type="project" value="UniProtKB-KW"/>
</dbReference>
<keyword evidence="3" id="KW-0489">Methyltransferase</keyword>
<feature type="domain" description="Methyltransferase type 11" evidence="2">
    <location>
        <begin position="47"/>
        <end position="134"/>
    </location>
</feature>
<dbReference type="InterPro" id="IPR050508">
    <property type="entry name" value="Methyltransf_Superfamily"/>
</dbReference>
<dbReference type="PANTHER" id="PTHR42912">
    <property type="entry name" value="METHYLTRANSFERASE"/>
    <property type="match status" value="1"/>
</dbReference>
<keyword evidence="3" id="KW-0808">Transferase</keyword>
<dbReference type="EC" id="2.1.1.-" evidence="3"/>
<evidence type="ECO:0000313" key="3">
    <source>
        <dbReference type="EMBL" id="MFC4494684.1"/>
    </source>
</evidence>
<dbReference type="RefSeq" id="WP_386446117.1">
    <property type="nucleotide sequence ID" value="NZ_JBHSFH010000005.1"/>
</dbReference>
<dbReference type="Gene3D" id="3.40.50.150">
    <property type="entry name" value="Vaccinia Virus protein VP39"/>
    <property type="match status" value="1"/>
</dbReference>
<dbReference type="CDD" id="cd02440">
    <property type="entry name" value="AdoMet_MTases"/>
    <property type="match status" value="1"/>
</dbReference>
<evidence type="ECO:0000259" key="2">
    <source>
        <dbReference type="Pfam" id="PF08241"/>
    </source>
</evidence>
<evidence type="ECO:0000313" key="4">
    <source>
        <dbReference type="Proteomes" id="UP001595997"/>
    </source>
</evidence>